<dbReference type="Proteomes" id="UP001235939">
    <property type="component" value="Chromosome 16"/>
</dbReference>
<evidence type="ECO:0000313" key="2">
    <source>
        <dbReference type="EMBL" id="UYV78178.1"/>
    </source>
</evidence>
<dbReference type="EMBL" id="CP092878">
    <property type="protein sequence ID" value="UYV78178.1"/>
    <property type="molecule type" value="Genomic_DNA"/>
</dbReference>
<feature type="domain" description="Mos1 transposase HTH" evidence="1">
    <location>
        <begin position="49"/>
        <end position="72"/>
    </location>
</feature>
<protein>
    <submittedName>
        <fullName evidence="2">SETMAR</fullName>
    </submittedName>
</protein>
<gene>
    <name evidence="2" type="ORF">LAZ67_16000377</name>
</gene>
<organism evidence="2 3">
    <name type="scientific">Cordylochernes scorpioides</name>
    <dbReference type="NCBI Taxonomy" id="51811"/>
    <lineage>
        <taxon>Eukaryota</taxon>
        <taxon>Metazoa</taxon>
        <taxon>Ecdysozoa</taxon>
        <taxon>Arthropoda</taxon>
        <taxon>Chelicerata</taxon>
        <taxon>Arachnida</taxon>
        <taxon>Pseudoscorpiones</taxon>
        <taxon>Cheliferoidea</taxon>
        <taxon>Chernetidae</taxon>
        <taxon>Cordylochernes</taxon>
    </lineage>
</organism>
<sequence>MSNGHTFLCAYVMVSESLNRRVWTTAFGDSINLLRTEKRNRSLSNALYSSYGNIAPSLRTCQDWFKRFNFGDFDVHDKEHGKPLKSSRMMILKHYWR</sequence>
<evidence type="ECO:0000313" key="3">
    <source>
        <dbReference type="Proteomes" id="UP001235939"/>
    </source>
</evidence>
<keyword evidence="3" id="KW-1185">Reference proteome</keyword>
<proteinExistence type="predicted"/>
<evidence type="ECO:0000259" key="1">
    <source>
        <dbReference type="Pfam" id="PF17906"/>
    </source>
</evidence>
<dbReference type="Pfam" id="PF17906">
    <property type="entry name" value="HTH_48"/>
    <property type="match status" value="1"/>
</dbReference>
<accession>A0ABY6LE48</accession>
<name>A0ABY6LE48_9ARAC</name>
<dbReference type="InterPro" id="IPR041426">
    <property type="entry name" value="Mos1_HTH"/>
</dbReference>
<reference evidence="2 3" key="1">
    <citation type="submission" date="2022-01" db="EMBL/GenBank/DDBJ databases">
        <title>A chromosomal length assembly of Cordylochernes scorpioides.</title>
        <authorList>
            <person name="Zeh D."/>
            <person name="Zeh J."/>
        </authorList>
    </citation>
    <scope>NUCLEOTIDE SEQUENCE [LARGE SCALE GENOMIC DNA]</scope>
    <source>
        <strain evidence="2">IN4F17</strain>
        <tissue evidence="2">Whole Body</tissue>
    </source>
</reference>